<name>A0A0K2SX45_LEPSM</name>
<dbReference type="AlphaFoldDB" id="A0A0K2SX45"/>
<dbReference type="EMBL" id="HACA01000963">
    <property type="protein sequence ID" value="CDW18324.1"/>
    <property type="molecule type" value="Transcribed_RNA"/>
</dbReference>
<sequence>MNLTELARACQNSLLEKAARFESPFTIYPYFFYLKM</sequence>
<reference evidence="1" key="1">
    <citation type="submission" date="2014-05" db="EMBL/GenBank/DDBJ databases">
        <authorList>
            <person name="Chronopoulou M."/>
        </authorList>
    </citation>
    <scope>NUCLEOTIDE SEQUENCE</scope>
    <source>
        <tissue evidence="1">Whole organism</tissue>
    </source>
</reference>
<organism evidence="1">
    <name type="scientific">Lepeophtheirus salmonis</name>
    <name type="common">Salmon louse</name>
    <name type="synonym">Caligus salmonis</name>
    <dbReference type="NCBI Taxonomy" id="72036"/>
    <lineage>
        <taxon>Eukaryota</taxon>
        <taxon>Metazoa</taxon>
        <taxon>Ecdysozoa</taxon>
        <taxon>Arthropoda</taxon>
        <taxon>Crustacea</taxon>
        <taxon>Multicrustacea</taxon>
        <taxon>Hexanauplia</taxon>
        <taxon>Copepoda</taxon>
        <taxon>Siphonostomatoida</taxon>
        <taxon>Caligidae</taxon>
        <taxon>Lepeophtheirus</taxon>
    </lineage>
</organism>
<evidence type="ECO:0000313" key="1">
    <source>
        <dbReference type="EMBL" id="CDW18324.1"/>
    </source>
</evidence>
<accession>A0A0K2SX45</accession>
<proteinExistence type="predicted"/>
<protein>
    <submittedName>
        <fullName evidence="1">Uncharacterized protein</fullName>
    </submittedName>
</protein>